<dbReference type="EMBL" id="JAMPKM010000007">
    <property type="protein sequence ID" value="MEP0817976.1"/>
    <property type="molecule type" value="Genomic_DNA"/>
</dbReference>
<dbReference type="PROSITE" id="PS51257">
    <property type="entry name" value="PROKAR_LIPOPROTEIN"/>
    <property type="match status" value="1"/>
</dbReference>
<comment type="similarity">
    <text evidence="1">Belongs to the bacterial solute-binding protein ModA family.</text>
</comment>
<comment type="caution">
    <text evidence="4">The sequence shown here is derived from an EMBL/GenBank/DDBJ whole genome shotgun (WGS) entry which is preliminary data.</text>
</comment>
<evidence type="ECO:0000256" key="2">
    <source>
        <dbReference type="ARBA" id="ARBA00022723"/>
    </source>
</evidence>
<evidence type="ECO:0000256" key="1">
    <source>
        <dbReference type="ARBA" id="ARBA00009175"/>
    </source>
</evidence>
<keyword evidence="5" id="KW-1185">Reference proteome</keyword>
<keyword evidence="2" id="KW-0479">Metal-binding</keyword>
<dbReference type="InterPro" id="IPR005950">
    <property type="entry name" value="ModA"/>
</dbReference>
<name>A0ABV0J863_9CYAN</name>
<sequence length="271" mass="29322">MRFFALARVGLLIAGFALTIAGCNFVNSSSESSTSTVRKQSATLTISAAASLTNVMEEVRSLWQQENSESFLTFNFGSSGALQAQIEQGAPVDIFVSAATKQMDVLQKQGLLLTSTRKKFLTNQVVLIEPKNVSVLKDFSDLKNRSVKRLAIADPESVPAGMYAQEVLTWLGILELVKPKLVLAKDVRQVLSYVETANVDAGIVYLTDAKTSRQVRIVAIAPEQSHSAVSYSVAVLEDSKNVTAAQEFVQFLSSPQAKAVFQKHGFGIASN</sequence>
<dbReference type="InterPro" id="IPR041879">
    <property type="entry name" value="YvgL-like_PBP2"/>
</dbReference>
<dbReference type="Proteomes" id="UP001464891">
    <property type="component" value="Unassembled WGS sequence"/>
</dbReference>
<dbReference type="SUPFAM" id="SSF53850">
    <property type="entry name" value="Periplasmic binding protein-like II"/>
    <property type="match status" value="1"/>
</dbReference>
<dbReference type="PANTHER" id="PTHR30632:SF0">
    <property type="entry name" value="SULFATE-BINDING PROTEIN"/>
    <property type="match status" value="1"/>
</dbReference>
<dbReference type="NCBIfam" id="TIGR01256">
    <property type="entry name" value="modA"/>
    <property type="match status" value="1"/>
</dbReference>
<evidence type="ECO:0000256" key="3">
    <source>
        <dbReference type="ARBA" id="ARBA00022729"/>
    </source>
</evidence>
<dbReference type="PIRSF" id="PIRSF004846">
    <property type="entry name" value="ModA"/>
    <property type="match status" value="1"/>
</dbReference>
<accession>A0ABV0J863</accession>
<reference evidence="4 5" key="1">
    <citation type="submission" date="2022-04" db="EMBL/GenBank/DDBJ databases">
        <title>Positive selection, recombination, and allopatry shape intraspecific diversity of widespread and dominant cyanobacteria.</title>
        <authorList>
            <person name="Wei J."/>
            <person name="Shu W."/>
            <person name="Hu C."/>
        </authorList>
    </citation>
    <scope>NUCLEOTIDE SEQUENCE [LARGE SCALE GENOMIC DNA]</scope>
    <source>
        <strain evidence="4 5">GB2-A4</strain>
    </source>
</reference>
<proteinExistence type="inferred from homology"/>
<dbReference type="CDD" id="cd13537">
    <property type="entry name" value="PBP2_YvgL_like"/>
    <property type="match status" value="1"/>
</dbReference>
<protein>
    <submittedName>
        <fullName evidence="4">Molybdate ABC transporter substrate-binding protein</fullName>
    </submittedName>
</protein>
<dbReference type="Gene3D" id="3.40.190.10">
    <property type="entry name" value="Periplasmic binding protein-like II"/>
    <property type="match status" value="2"/>
</dbReference>
<evidence type="ECO:0000313" key="4">
    <source>
        <dbReference type="EMBL" id="MEP0817976.1"/>
    </source>
</evidence>
<gene>
    <name evidence="4" type="primary">modA</name>
    <name evidence="4" type="ORF">NC998_12815</name>
</gene>
<dbReference type="Pfam" id="PF13531">
    <property type="entry name" value="SBP_bac_11"/>
    <property type="match status" value="1"/>
</dbReference>
<dbReference type="PANTHER" id="PTHR30632">
    <property type="entry name" value="MOLYBDATE-BINDING PERIPLASMIC PROTEIN"/>
    <property type="match status" value="1"/>
</dbReference>
<keyword evidence="3" id="KW-0732">Signal</keyword>
<evidence type="ECO:0000313" key="5">
    <source>
        <dbReference type="Proteomes" id="UP001464891"/>
    </source>
</evidence>
<dbReference type="InterPro" id="IPR050682">
    <property type="entry name" value="ModA/WtpA"/>
</dbReference>
<organism evidence="4 5">
    <name type="scientific">Trichocoleus desertorum GB2-A4</name>
    <dbReference type="NCBI Taxonomy" id="2933944"/>
    <lineage>
        <taxon>Bacteria</taxon>
        <taxon>Bacillati</taxon>
        <taxon>Cyanobacteriota</taxon>
        <taxon>Cyanophyceae</taxon>
        <taxon>Leptolyngbyales</taxon>
        <taxon>Trichocoleusaceae</taxon>
        <taxon>Trichocoleus</taxon>
    </lineage>
</organism>
<dbReference type="RefSeq" id="WP_190432351.1">
    <property type="nucleotide sequence ID" value="NZ_JAMPKM010000007.1"/>
</dbReference>